<keyword evidence="3" id="KW-1185">Reference proteome</keyword>
<comment type="caution">
    <text evidence="2">The sequence shown here is derived from an EMBL/GenBank/DDBJ whole genome shotgun (WGS) entry which is preliminary data.</text>
</comment>
<gene>
    <name evidence="2" type="ORF">FC756_00910</name>
</gene>
<sequence length="713" mass="79039">MAQYYYDVFTVESTTRWQEQPWSRESSWTPQTFNNLYRNYTFNEFRNEYSVSNQIGYSVPLSVGDVGYRLNGRSVQRFTIHSIGYGGNLSGAPQNVTMSEKSTSNSTSSTSYSRGSLIQSNVPANAGIYPANGRHTDGYWYVRRARVNIAPTQPGVFTQPSGTLEIGDVKAIAWGASSDVNNDFSRYILQVAINNGSWVQIGTPTTNRFSYTIPTASRIQFRVKAVDARNLESNYRTSGVYTVTKPKYYWNKYQTSLGGLVQSGIVAEETAYPTNKKHSDGYWYVRGSRVNQAIAPPGPFTSPIQGKKFKPNETVNITFGASRAANLALYEVDYRYNSTDDWTPLPYNNTLTRSLQISTNQTHKTLELRVRAKNTSNVYSDYIHSDVLTIEHNVAPTVSLRSPSGNVRLYENDTLTIEGTAFDPDADQSVTVYYQINDEPRKVLATNVSQQRFTLSKQLTFKGGKLYNGNSAITGTLSQGVQKLVVWAEDTEKGISAKIERRFSVVPNRAPLLSVDAVVPSGVIDTDTFKISGKASDDDANATVKVTRRINAGEPVEIYSGTGGAWEFDVKLAQLITGENTIVLEVVDNYGAKTSKTIKLNKKEVKTPILQSVARYQIEPPSGSAKGVLLFIQRDKELNIKVELSMTAKGEAEQYTVLSPVNTAPITAKQGVVEDTFEHKGMEAKQRIVLKITPTRTDLASNYKIHLITGAVD</sequence>
<dbReference type="Proteomes" id="UP000308744">
    <property type="component" value="Unassembled WGS sequence"/>
</dbReference>
<dbReference type="InterPro" id="IPR013783">
    <property type="entry name" value="Ig-like_fold"/>
</dbReference>
<evidence type="ECO:0000256" key="1">
    <source>
        <dbReference type="SAM" id="MobiDB-lite"/>
    </source>
</evidence>
<feature type="compositionally biased region" description="Low complexity" evidence="1">
    <location>
        <begin position="97"/>
        <end position="115"/>
    </location>
</feature>
<protein>
    <submittedName>
        <fullName evidence="2">Uncharacterized protein</fullName>
    </submittedName>
</protein>
<dbReference type="Gene3D" id="2.60.40.10">
    <property type="entry name" value="Immunoglobulins"/>
    <property type="match status" value="1"/>
</dbReference>
<evidence type="ECO:0000313" key="2">
    <source>
        <dbReference type="EMBL" id="TKI72656.1"/>
    </source>
</evidence>
<dbReference type="EMBL" id="SZPU01000002">
    <property type="protein sequence ID" value="TKI72656.1"/>
    <property type="molecule type" value="Genomic_DNA"/>
</dbReference>
<name>A0A4U2ZD64_9BACI</name>
<dbReference type="AlphaFoldDB" id="A0A4U2ZD64"/>
<proteinExistence type="predicted"/>
<evidence type="ECO:0000313" key="3">
    <source>
        <dbReference type="Proteomes" id="UP000308744"/>
    </source>
</evidence>
<feature type="region of interest" description="Disordered" evidence="1">
    <location>
        <begin position="94"/>
        <end position="115"/>
    </location>
</feature>
<accession>A0A4U2ZD64</accession>
<dbReference type="RefSeq" id="WP_137067699.1">
    <property type="nucleotide sequence ID" value="NZ_PYWM01000024.1"/>
</dbReference>
<organism evidence="2 3">
    <name type="scientific">Lysinibacillus mangiferihumi</name>
    <dbReference type="NCBI Taxonomy" id="1130819"/>
    <lineage>
        <taxon>Bacteria</taxon>
        <taxon>Bacillati</taxon>
        <taxon>Bacillota</taxon>
        <taxon>Bacilli</taxon>
        <taxon>Bacillales</taxon>
        <taxon>Bacillaceae</taxon>
        <taxon>Lysinibacillus</taxon>
    </lineage>
</organism>
<reference evidence="2 3" key="1">
    <citation type="submission" date="2019-04" db="EMBL/GenBank/DDBJ databases">
        <title>Lysinibacillus genome sequencing.</title>
        <authorList>
            <person name="Dunlap C."/>
        </authorList>
    </citation>
    <scope>NUCLEOTIDE SEQUENCE [LARGE SCALE GENOMIC DNA]</scope>
    <source>
        <strain evidence="2 3">CCTCC AB 2010389</strain>
    </source>
</reference>